<keyword evidence="5" id="KW-0378">Hydrolase</keyword>
<name>A0A7X0RI66_9ACTN</name>
<dbReference type="GO" id="GO:0006508">
    <property type="term" value="P:proteolysis"/>
    <property type="evidence" value="ECO:0007669"/>
    <property type="project" value="UniProtKB-KW"/>
</dbReference>
<evidence type="ECO:0000256" key="4">
    <source>
        <dbReference type="ARBA" id="ARBA00022729"/>
    </source>
</evidence>
<evidence type="ECO:0000256" key="3">
    <source>
        <dbReference type="ARBA" id="ARBA00022723"/>
    </source>
</evidence>
<feature type="domain" description="Peptidase M43 pregnancy-associated plasma-A" evidence="11">
    <location>
        <begin position="173"/>
        <end position="303"/>
    </location>
</feature>
<keyword evidence="4 10" id="KW-0732">Signal</keyword>
<feature type="region of interest" description="Disordered" evidence="9">
    <location>
        <begin position="49"/>
        <end position="78"/>
    </location>
</feature>
<evidence type="ECO:0000256" key="2">
    <source>
        <dbReference type="ARBA" id="ARBA00022670"/>
    </source>
</evidence>
<evidence type="ECO:0000259" key="11">
    <source>
        <dbReference type="Pfam" id="PF05572"/>
    </source>
</evidence>
<dbReference type="CDD" id="cd04275">
    <property type="entry name" value="ZnMc_pappalysin_like"/>
    <property type="match status" value="1"/>
</dbReference>
<feature type="signal peptide" evidence="10">
    <location>
        <begin position="1"/>
        <end position="28"/>
    </location>
</feature>
<gene>
    <name evidence="12" type="ORF">H5V45_15740</name>
</gene>
<evidence type="ECO:0000256" key="5">
    <source>
        <dbReference type="ARBA" id="ARBA00022801"/>
    </source>
</evidence>
<dbReference type="Gene3D" id="3.40.390.10">
    <property type="entry name" value="Collagenase (Catalytic Domain)"/>
    <property type="match status" value="1"/>
</dbReference>
<sequence length="312" mass="33316">MRLQIRSLLVATAAGAFLVGGLAPLASATVARSGAGSAAAAPCLHTSSSAARSTGAKTDEPTQDPNSPANGRIKTQPLMKPGSVTVPVAFHMLQPTVKPAGFRSNAAWTRMVNDQIKVLNDSYGGRTGGAKSPFKFTLASLEFVQNDAWYNVGPGKTERDMKHALNVGDSETLNVYAGNIGDGLLGWAYFPQSYNDGHGYLDGVVMLDESMPGGNTTNYSEGDTLTHEVGHWFALQHTFNGGCSASNDFVEDTPKEAHPQFGCPVGEDTCPAPGLDPVHNFMDYSVDSCMYQFTQGQVQRMNDAWIDFRQVS</sequence>
<accession>A0A7X0RI66</accession>
<dbReference type="GO" id="GO:0046872">
    <property type="term" value="F:metal ion binding"/>
    <property type="evidence" value="ECO:0007669"/>
    <property type="project" value="UniProtKB-KW"/>
</dbReference>
<dbReference type="Pfam" id="PF05572">
    <property type="entry name" value="Peptidase_M43"/>
    <property type="match status" value="1"/>
</dbReference>
<evidence type="ECO:0000256" key="10">
    <source>
        <dbReference type="SAM" id="SignalP"/>
    </source>
</evidence>
<evidence type="ECO:0000256" key="1">
    <source>
        <dbReference type="ARBA" id="ARBA00008721"/>
    </source>
</evidence>
<dbReference type="InterPro" id="IPR024079">
    <property type="entry name" value="MetalloPept_cat_dom_sf"/>
</dbReference>
<proteinExistence type="inferred from homology"/>
<dbReference type="EMBL" id="JACKXE010000001">
    <property type="protein sequence ID" value="MBB6628779.1"/>
    <property type="molecule type" value="Genomic_DNA"/>
</dbReference>
<keyword evidence="13" id="KW-1185">Reference proteome</keyword>
<organism evidence="12 13">
    <name type="scientific">Nocardioides luti</name>
    <dbReference type="NCBI Taxonomy" id="2761101"/>
    <lineage>
        <taxon>Bacteria</taxon>
        <taxon>Bacillati</taxon>
        <taxon>Actinomycetota</taxon>
        <taxon>Actinomycetes</taxon>
        <taxon>Propionibacteriales</taxon>
        <taxon>Nocardioidaceae</taxon>
        <taxon>Nocardioides</taxon>
    </lineage>
</organism>
<evidence type="ECO:0000313" key="12">
    <source>
        <dbReference type="EMBL" id="MBB6628779.1"/>
    </source>
</evidence>
<dbReference type="InterPro" id="IPR008754">
    <property type="entry name" value="Peptidase_M43"/>
</dbReference>
<keyword evidence="8" id="KW-1015">Disulfide bond</keyword>
<keyword evidence="2 12" id="KW-0645">Protease</keyword>
<evidence type="ECO:0000256" key="7">
    <source>
        <dbReference type="ARBA" id="ARBA00023049"/>
    </source>
</evidence>
<dbReference type="AlphaFoldDB" id="A0A7X0RI66"/>
<keyword evidence="7 12" id="KW-0482">Metalloprotease</keyword>
<dbReference type="SUPFAM" id="SSF55486">
    <property type="entry name" value="Metalloproteases ('zincins'), catalytic domain"/>
    <property type="match status" value="1"/>
</dbReference>
<comment type="caution">
    <text evidence="12">The sequence shown here is derived from an EMBL/GenBank/DDBJ whole genome shotgun (WGS) entry which is preliminary data.</text>
</comment>
<keyword evidence="6" id="KW-0862">Zinc</keyword>
<dbReference type="PANTHER" id="PTHR47466:SF1">
    <property type="entry name" value="METALLOPROTEASE MEP1 (AFU_ORTHOLOGUE AFUA_1G07730)-RELATED"/>
    <property type="match status" value="1"/>
</dbReference>
<evidence type="ECO:0000313" key="13">
    <source>
        <dbReference type="Proteomes" id="UP000523955"/>
    </source>
</evidence>
<keyword evidence="3" id="KW-0479">Metal-binding</keyword>
<dbReference type="RefSeq" id="WP_185253797.1">
    <property type="nucleotide sequence ID" value="NZ_JACKXE010000001.1"/>
</dbReference>
<feature type="chain" id="PRO_5039334554" evidence="10">
    <location>
        <begin position="29"/>
        <end position="312"/>
    </location>
</feature>
<protein>
    <submittedName>
        <fullName evidence="12">Zinc metalloprotease</fullName>
    </submittedName>
</protein>
<dbReference type="Proteomes" id="UP000523955">
    <property type="component" value="Unassembled WGS sequence"/>
</dbReference>
<reference evidence="12 13" key="1">
    <citation type="submission" date="2020-08" db="EMBL/GenBank/DDBJ databases">
        <authorList>
            <person name="Seo M.-J."/>
        </authorList>
    </citation>
    <scope>NUCLEOTIDE SEQUENCE [LARGE SCALE GENOMIC DNA]</scope>
    <source>
        <strain evidence="12 13">KIGAM211</strain>
    </source>
</reference>
<dbReference type="GO" id="GO:0008237">
    <property type="term" value="F:metallopeptidase activity"/>
    <property type="evidence" value="ECO:0007669"/>
    <property type="project" value="UniProtKB-KW"/>
</dbReference>
<evidence type="ECO:0000256" key="6">
    <source>
        <dbReference type="ARBA" id="ARBA00022833"/>
    </source>
</evidence>
<dbReference type="PANTHER" id="PTHR47466">
    <property type="match status" value="1"/>
</dbReference>
<comment type="similarity">
    <text evidence="1">Belongs to the peptidase M43B family.</text>
</comment>
<evidence type="ECO:0000256" key="8">
    <source>
        <dbReference type="ARBA" id="ARBA00023157"/>
    </source>
</evidence>
<evidence type="ECO:0000256" key="9">
    <source>
        <dbReference type="SAM" id="MobiDB-lite"/>
    </source>
</evidence>